<dbReference type="EMBL" id="CP144749">
    <property type="protein sequence ID" value="WVZ75349.1"/>
    <property type="molecule type" value="Genomic_DNA"/>
</dbReference>
<feature type="region of interest" description="Disordered" evidence="1">
    <location>
        <begin position="75"/>
        <end position="97"/>
    </location>
</feature>
<keyword evidence="3" id="KW-1185">Reference proteome</keyword>
<sequence length="97" mass="10861">MGRRGSVGRSLPARTCALKKDPTQLDPAPPHLLLSESSLLPPPFPRSEGPQFEFSGFIDLNHRRGCKRWTWSTNTSKKDLKDTEKDPKLLSSCKNIS</sequence>
<gene>
    <name evidence="2" type="ORF">U9M48_023410</name>
</gene>
<proteinExistence type="predicted"/>
<evidence type="ECO:0000313" key="2">
    <source>
        <dbReference type="EMBL" id="WVZ75349.1"/>
    </source>
</evidence>
<dbReference type="Proteomes" id="UP001341281">
    <property type="component" value="Chromosome 05"/>
</dbReference>
<reference evidence="2 3" key="1">
    <citation type="submission" date="2024-02" db="EMBL/GenBank/DDBJ databases">
        <title>High-quality chromosome-scale genome assembly of Pensacola bahiagrass (Paspalum notatum Flugge var. saurae).</title>
        <authorList>
            <person name="Vega J.M."/>
            <person name="Podio M."/>
            <person name="Orjuela J."/>
            <person name="Siena L.A."/>
            <person name="Pessino S.C."/>
            <person name="Combes M.C."/>
            <person name="Mariac C."/>
            <person name="Albertini E."/>
            <person name="Pupilli F."/>
            <person name="Ortiz J.P.A."/>
            <person name="Leblanc O."/>
        </authorList>
    </citation>
    <scope>NUCLEOTIDE SEQUENCE [LARGE SCALE GENOMIC DNA]</scope>
    <source>
        <strain evidence="2">R1</strain>
        <tissue evidence="2">Leaf</tissue>
    </source>
</reference>
<organism evidence="2 3">
    <name type="scientific">Paspalum notatum var. saurae</name>
    <dbReference type="NCBI Taxonomy" id="547442"/>
    <lineage>
        <taxon>Eukaryota</taxon>
        <taxon>Viridiplantae</taxon>
        <taxon>Streptophyta</taxon>
        <taxon>Embryophyta</taxon>
        <taxon>Tracheophyta</taxon>
        <taxon>Spermatophyta</taxon>
        <taxon>Magnoliopsida</taxon>
        <taxon>Liliopsida</taxon>
        <taxon>Poales</taxon>
        <taxon>Poaceae</taxon>
        <taxon>PACMAD clade</taxon>
        <taxon>Panicoideae</taxon>
        <taxon>Andropogonodae</taxon>
        <taxon>Paspaleae</taxon>
        <taxon>Paspalinae</taxon>
        <taxon>Paspalum</taxon>
    </lineage>
</organism>
<protein>
    <submittedName>
        <fullName evidence="2">Uncharacterized protein</fullName>
    </submittedName>
</protein>
<feature type="compositionally biased region" description="Basic and acidic residues" evidence="1">
    <location>
        <begin position="76"/>
        <end position="88"/>
    </location>
</feature>
<evidence type="ECO:0000313" key="3">
    <source>
        <dbReference type="Proteomes" id="UP001341281"/>
    </source>
</evidence>
<feature type="region of interest" description="Disordered" evidence="1">
    <location>
        <begin position="1"/>
        <end position="47"/>
    </location>
</feature>
<dbReference type="AlphaFoldDB" id="A0AAQ3TLX7"/>
<accession>A0AAQ3TLX7</accession>
<evidence type="ECO:0000256" key="1">
    <source>
        <dbReference type="SAM" id="MobiDB-lite"/>
    </source>
</evidence>
<name>A0AAQ3TLX7_PASNO</name>